<proteinExistence type="predicted"/>
<dbReference type="PANTHER" id="PTHR35908:SF1">
    <property type="entry name" value="CONSERVED PROTEIN"/>
    <property type="match status" value="1"/>
</dbReference>
<dbReference type="Proteomes" id="UP001523216">
    <property type="component" value="Unassembled WGS sequence"/>
</dbReference>
<dbReference type="RefSeq" id="WP_251803636.1">
    <property type="nucleotide sequence ID" value="NZ_JAMQOL010000067.1"/>
</dbReference>
<protein>
    <recommendedName>
        <fullName evidence="1">Glyoxalase-like domain-containing protein</fullName>
    </recommendedName>
</protein>
<gene>
    <name evidence="2" type="ORF">LXN57_40615</name>
</gene>
<evidence type="ECO:0000313" key="3">
    <source>
        <dbReference type="Proteomes" id="UP001523216"/>
    </source>
</evidence>
<sequence length="219" mass="24351">MTRWLTASLDSPSRDAETFWREATGSTLSPRRDAHGDFVTLLPAQGDAFLRMLLVDDGPARAHLDLHVDDVAAEASRMVQRGASVVREQDERVALRSPAGLPFCLVPWRGESVWPEAGGRRHRMCLDVPSASYDVEGRFWSAALRRERTTPLNVVMRRLDGGRAGMHLHVESTDRQADTQRHLRAGASIERVAADRTVLRDPAGREYCLTDVNPRSSTG</sequence>
<reference evidence="2 3" key="1">
    <citation type="submission" date="2022-06" db="EMBL/GenBank/DDBJ databases">
        <title>Actinoplanes abujensis sp. nov., isolated from Nigerian arid soil.</title>
        <authorList>
            <person name="Ding P."/>
        </authorList>
    </citation>
    <scope>NUCLEOTIDE SEQUENCE [LARGE SCALE GENOMIC DNA]</scope>
    <source>
        <strain evidence="3">TRM88002</strain>
    </source>
</reference>
<organism evidence="2 3">
    <name type="scientific">Paractinoplanes hotanensis</name>
    <dbReference type="NCBI Taxonomy" id="2906497"/>
    <lineage>
        <taxon>Bacteria</taxon>
        <taxon>Bacillati</taxon>
        <taxon>Actinomycetota</taxon>
        <taxon>Actinomycetes</taxon>
        <taxon>Micromonosporales</taxon>
        <taxon>Micromonosporaceae</taxon>
        <taxon>Paractinoplanes</taxon>
    </lineage>
</organism>
<evidence type="ECO:0000259" key="1">
    <source>
        <dbReference type="Pfam" id="PF18029"/>
    </source>
</evidence>
<dbReference type="InterPro" id="IPR041581">
    <property type="entry name" value="Glyoxalase_6"/>
</dbReference>
<dbReference type="Pfam" id="PF18029">
    <property type="entry name" value="Glyoxalase_6"/>
    <property type="match status" value="2"/>
</dbReference>
<dbReference type="InterPro" id="IPR029068">
    <property type="entry name" value="Glyas_Bleomycin-R_OHBP_Dase"/>
</dbReference>
<keyword evidence="3" id="KW-1185">Reference proteome</keyword>
<comment type="caution">
    <text evidence="2">The sequence shown here is derived from an EMBL/GenBank/DDBJ whole genome shotgun (WGS) entry which is preliminary data.</text>
</comment>
<feature type="domain" description="Glyoxalase-like" evidence="1">
    <location>
        <begin position="15"/>
        <end position="106"/>
    </location>
</feature>
<feature type="domain" description="Glyoxalase-like" evidence="1">
    <location>
        <begin position="124"/>
        <end position="210"/>
    </location>
</feature>
<dbReference type="Gene3D" id="3.10.180.10">
    <property type="entry name" value="2,3-Dihydroxybiphenyl 1,2-Dioxygenase, domain 1"/>
    <property type="match status" value="2"/>
</dbReference>
<dbReference type="SUPFAM" id="SSF54593">
    <property type="entry name" value="Glyoxalase/Bleomycin resistance protein/Dihydroxybiphenyl dioxygenase"/>
    <property type="match status" value="1"/>
</dbReference>
<evidence type="ECO:0000313" key="2">
    <source>
        <dbReference type="EMBL" id="MCM4083868.1"/>
    </source>
</evidence>
<dbReference type="EMBL" id="JAMQOL010000067">
    <property type="protein sequence ID" value="MCM4083868.1"/>
    <property type="molecule type" value="Genomic_DNA"/>
</dbReference>
<accession>A0ABT0YED5</accession>
<dbReference type="PANTHER" id="PTHR35908">
    <property type="entry name" value="HYPOTHETICAL FUSION PROTEIN"/>
    <property type="match status" value="1"/>
</dbReference>
<name>A0ABT0YED5_9ACTN</name>